<keyword evidence="3" id="KW-1185">Reference proteome</keyword>
<reference evidence="2 3" key="1">
    <citation type="submission" date="2019-04" db="EMBL/GenBank/DDBJ databases">
        <title>Fungal friends and foes A comparative genomics study of 23 Aspergillus species from section Flavi.</title>
        <authorList>
            <consortium name="DOE Joint Genome Institute"/>
            <person name="Kjaerbolling I."/>
            <person name="Vesth T.C."/>
            <person name="Frisvad J.C."/>
            <person name="Nybo J.L."/>
            <person name="Theobald S."/>
            <person name="Kildgaard S."/>
            <person name="Petersen T.I."/>
            <person name="Kuo A."/>
            <person name="Sato A."/>
            <person name="Lyhne E.K."/>
            <person name="Kogle M.E."/>
            <person name="Wiebenga A."/>
            <person name="Kun R.S."/>
            <person name="Lubbers R.J."/>
            <person name="Makela M.R."/>
            <person name="Barry K."/>
            <person name="Chovatia M."/>
            <person name="Clum A."/>
            <person name="Daum C."/>
            <person name="Haridas S."/>
            <person name="He G."/>
            <person name="LaButti K."/>
            <person name="Lipzen A."/>
            <person name="Mondo S."/>
            <person name="Pangilinan J."/>
            <person name="Riley R."/>
            <person name="Salamov A."/>
            <person name="Simmons B.A."/>
            <person name="Magnuson J.K."/>
            <person name="Henrissat B."/>
            <person name="Mortensen U.H."/>
            <person name="Larsen T.O."/>
            <person name="De vries R.P."/>
            <person name="Grigoriev I.V."/>
            <person name="Machida M."/>
            <person name="Baker S.E."/>
            <person name="Andersen M.R."/>
        </authorList>
    </citation>
    <scope>NUCLEOTIDE SEQUENCE [LARGE SCALE GENOMIC DNA]</scope>
    <source>
        <strain evidence="2 3">CBS 126849</strain>
    </source>
</reference>
<feature type="compositionally biased region" description="Basic and acidic residues" evidence="1">
    <location>
        <begin position="121"/>
        <end position="130"/>
    </location>
</feature>
<dbReference type="AlphaFoldDB" id="A0A5N6E684"/>
<dbReference type="Proteomes" id="UP000326799">
    <property type="component" value="Unassembled WGS sequence"/>
</dbReference>
<evidence type="ECO:0000256" key="1">
    <source>
        <dbReference type="SAM" id="MobiDB-lite"/>
    </source>
</evidence>
<organism evidence="2 3">
    <name type="scientific">Aspergillus novoparasiticus</name>
    <dbReference type="NCBI Taxonomy" id="986946"/>
    <lineage>
        <taxon>Eukaryota</taxon>
        <taxon>Fungi</taxon>
        <taxon>Dikarya</taxon>
        <taxon>Ascomycota</taxon>
        <taxon>Pezizomycotina</taxon>
        <taxon>Eurotiomycetes</taxon>
        <taxon>Eurotiomycetidae</taxon>
        <taxon>Eurotiales</taxon>
        <taxon>Aspergillaceae</taxon>
        <taxon>Aspergillus</taxon>
        <taxon>Aspergillus subgen. Circumdati</taxon>
    </lineage>
</organism>
<feature type="region of interest" description="Disordered" evidence="1">
    <location>
        <begin position="15"/>
        <end position="40"/>
    </location>
</feature>
<protein>
    <submittedName>
        <fullName evidence="2">Uncharacterized protein</fullName>
    </submittedName>
</protein>
<feature type="region of interest" description="Disordered" evidence="1">
    <location>
        <begin position="81"/>
        <end position="154"/>
    </location>
</feature>
<feature type="compositionally biased region" description="Polar residues" evidence="1">
    <location>
        <begin position="106"/>
        <end position="118"/>
    </location>
</feature>
<name>A0A5N6E684_9EURO</name>
<accession>A0A5N6E684</accession>
<dbReference type="EMBL" id="ML733853">
    <property type="protein sequence ID" value="KAB8212819.1"/>
    <property type="molecule type" value="Genomic_DNA"/>
</dbReference>
<evidence type="ECO:0000313" key="2">
    <source>
        <dbReference type="EMBL" id="KAB8212819.1"/>
    </source>
</evidence>
<evidence type="ECO:0000313" key="3">
    <source>
        <dbReference type="Proteomes" id="UP000326799"/>
    </source>
</evidence>
<sequence>MPRGRHRIYATLADKNAARARRRAQQREEQRLHALSTPLHRPTHFQNSFLAWDAREERGDAPPLVHAESVFTELQEALEVTITSSDAEDDTPEWPVESHDLPDSPSEISDTESLSEQGYGNRHEILEAPHPRSLASDNLEEVPSPSVDPKSRLE</sequence>
<proteinExistence type="predicted"/>
<gene>
    <name evidence="2" type="ORF">BDV33DRAFT_186085</name>
</gene>